<evidence type="ECO:0008006" key="11">
    <source>
        <dbReference type="Google" id="ProtNLM"/>
    </source>
</evidence>
<dbReference type="InterPro" id="IPR000884">
    <property type="entry name" value="TSP1_rpt"/>
</dbReference>
<keyword evidence="7" id="KW-0812">Transmembrane</keyword>
<dbReference type="PROSITE" id="PS50092">
    <property type="entry name" value="TSP1"/>
    <property type="match status" value="2"/>
</dbReference>
<evidence type="ECO:0000313" key="9">
    <source>
        <dbReference type="Proteomes" id="UP000050795"/>
    </source>
</evidence>
<evidence type="ECO:0000256" key="1">
    <source>
        <dbReference type="ARBA" id="ARBA00004613"/>
    </source>
</evidence>
<evidence type="ECO:0000256" key="2">
    <source>
        <dbReference type="ARBA" id="ARBA00022525"/>
    </source>
</evidence>
<dbReference type="PANTHER" id="PTHR22906:SF43">
    <property type="entry name" value="PROPERDIN"/>
    <property type="match status" value="1"/>
</dbReference>
<dbReference type="FunFam" id="2.20.100.10:FF:000001">
    <property type="entry name" value="semaphorin-5A isoform X1"/>
    <property type="match status" value="1"/>
</dbReference>
<organism evidence="9 10">
    <name type="scientific">Trichobilharzia regenti</name>
    <name type="common">Nasal bird schistosome</name>
    <dbReference type="NCBI Taxonomy" id="157069"/>
    <lineage>
        <taxon>Eukaryota</taxon>
        <taxon>Metazoa</taxon>
        <taxon>Spiralia</taxon>
        <taxon>Lophotrochozoa</taxon>
        <taxon>Platyhelminthes</taxon>
        <taxon>Trematoda</taxon>
        <taxon>Digenea</taxon>
        <taxon>Strigeidida</taxon>
        <taxon>Schistosomatoidea</taxon>
        <taxon>Schistosomatidae</taxon>
        <taxon>Trichobilharzia</taxon>
    </lineage>
</organism>
<reference evidence="9" key="1">
    <citation type="submission" date="2022-06" db="EMBL/GenBank/DDBJ databases">
        <authorList>
            <person name="Berger JAMES D."/>
            <person name="Berger JAMES D."/>
        </authorList>
    </citation>
    <scope>NUCLEOTIDE SEQUENCE [LARGE SCALE GENOMIC DNA]</scope>
</reference>
<evidence type="ECO:0000256" key="5">
    <source>
        <dbReference type="ARBA" id="ARBA00023157"/>
    </source>
</evidence>
<dbReference type="Proteomes" id="UP000050795">
    <property type="component" value="Unassembled WGS sequence"/>
</dbReference>
<protein>
    <recommendedName>
        <fullName evidence="11">Ig-like domain-containing protein</fullName>
    </recommendedName>
</protein>
<feature type="region of interest" description="Disordered" evidence="6">
    <location>
        <begin position="379"/>
        <end position="401"/>
    </location>
</feature>
<feature type="chain" id="PRO_5041695182" description="Ig-like domain-containing protein" evidence="8">
    <location>
        <begin position="23"/>
        <end position="654"/>
    </location>
</feature>
<keyword evidence="5" id="KW-1015">Disulfide bond</keyword>
<feature type="signal peptide" evidence="8">
    <location>
        <begin position="1"/>
        <end position="22"/>
    </location>
</feature>
<keyword evidence="4" id="KW-0677">Repeat</keyword>
<feature type="compositionally biased region" description="Polar residues" evidence="6">
    <location>
        <begin position="379"/>
        <end position="394"/>
    </location>
</feature>
<feature type="transmembrane region" description="Helical" evidence="7">
    <location>
        <begin position="600"/>
        <end position="622"/>
    </location>
</feature>
<evidence type="ECO:0000256" key="6">
    <source>
        <dbReference type="SAM" id="MobiDB-lite"/>
    </source>
</evidence>
<comment type="subcellular location">
    <subcellularLocation>
        <location evidence="1">Secreted</location>
    </subcellularLocation>
</comment>
<keyword evidence="3 8" id="KW-0732">Signal</keyword>
<evidence type="ECO:0000256" key="8">
    <source>
        <dbReference type="SAM" id="SignalP"/>
    </source>
</evidence>
<sequence length="654" mass="74601">MSIKIINLLYSIIMFMYEEGYATDLIIKECSAKAEWGVWRCPGVGRECSTESATRYKCIGGDCTIDSPCAKLANYSQTDSCKNILERGECEPWWANWSPWSKCSATCGFTERHRFRPCVGAFIRKTHRQEVQESLSKSCASIKRAREGVETAPCPMSRLCPIVTGGWGEWGEFSPCSVTCGVGKRTRHRQCDRPRPQGGGLYCQGTDYQEITCEGFLPCPQMGQWCPWSPVVQQCTRSCGPHGMGLRLRHCACPKPSHGGSDCKVPPEAADMADYERVKASTTNSTDAAKGFAIEAIAKGEGLWEPCNRHHCPYLRTLDIQEEPIVSQDLILQKPEDTWMWSGGSPQRLNGPVQLFCPPSRRSRKEIFDKPERFPKSKSYWTRSVPASSKQPNDNPGEPVENTKLILVEGDRLTIRRLEPSTVGIYRFGYEYEPGYFETVCFFPVYIQKWEQVLTHGITFDLACNSLGMWPVISKPKTGRWFTYWNVKLLRDAQDIENEKLWWYTELRKPDIIEQSETTPVVNETNSTSRHGTGLTLWDTEYRRIYDAVETMTGYYECQIYNEINATYGRTFTTQSLYIVIKPPPGIWILLKEWCIQHKVSLIILLTVGILSSISYGLYLWVRAKKLARLEILAKEARNERLMKKLHEIDASTK</sequence>
<keyword evidence="7" id="KW-0472">Membrane</keyword>
<reference evidence="10" key="2">
    <citation type="submission" date="2023-11" db="UniProtKB">
        <authorList>
            <consortium name="WormBaseParasite"/>
        </authorList>
    </citation>
    <scope>IDENTIFICATION</scope>
</reference>
<dbReference type="SMART" id="SM00209">
    <property type="entry name" value="TSP1"/>
    <property type="match status" value="2"/>
</dbReference>
<dbReference type="Gene3D" id="2.20.100.10">
    <property type="entry name" value="Thrombospondin type-1 (TSP1) repeat"/>
    <property type="match status" value="3"/>
</dbReference>
<evidence type="ECO:0000256" key="7">
    <source>
        <dbReference type="SAM" id="Phobius"/>
    </source>
</evidence>
<keyword evidence="9" id="KW-1185">Reference proteome</keyword>
<accession>A0AA85JJZ1</accession>
<evidence type="ECO:0000256" key="4">
    <source>
        <dbReference type="ARBA" id="ARBA00022737"/>
    </source>
</evidence>
<dbReference type="WBParaSite" id="TREG1_240.1">
    <property type="protein sequence ID" value="TREG1_240.1"/>
    <property type="gene ID" value="TREG1_240"/>
</dbReference>
<dbReference type="InterPro" id="IPR052065">
    <property type="entry name" value="Compl_asym_regulator"/>
</dbReference>
<name>A0AA85JJZ1_TRIRE</name>
<dbReference type="InterPro" id="IPR036383">
    <property type="entry name" value="TSP1_rpt_sf"/>
</dbReference>
<dbReference type="PANTHER" id="PTHR22906">
    <property type="entry name" value="PROPERDIN"/>
    <property type="match status" value="1"/>
</dbReference>
<evidence type="ECO:0000313" key="10">
    <source>
        <dbReference type="WBParaSite" id="TREG1_240.1"/>
    </source>
</evidence>
<dbReference type="SUPFAM" id="SSF82895">
    <property type="entry name" value="TSP-1 type 1 repeat"/>
    <property type="match status" value="2"/>
</dbReference>
<evidence type="ECO:0000256" key="3">
    <source>
        <dbReference type="ARBA" id="ARBA00022729"/>
    </source>
</evidence>
<keyword evidence="2" id="KW-0964">Secreted</keyword>
<dbReference type="AlphaFoldDB" id="A0AA85JJZ1"/>
<keyword evidence="7" id="KW-1133">Transmembrane helix</keyword>
<proteinExistence type="predicted"/>
<dbReference type="Pfam" id="PF00090">
    <property type="entry name" value="TSP_1"/>
    <property type="match status" value="3"/>
</dbReference>